<dbReference type="AlphaFoldDB" id="A0AB37UUH2"/>
<evidence type="ECO:0000313" key="2">
    <source>
        <dbReference type="Proteomes" id="UP000282574"/>
    </source>
</evidence>
<protein>
    <submittedName>
        <fullName evidence="1">Uncharacterized protein</fullName>
    </submittedName>
</protein>
<organism evidence="1 2">
    <name type="scientific">Chroococcidiopsis cubana SAG 39.79</name>
    <dbReference type="NCBI Taxonomy" id="388085"/>
    <lineage>
        <taxon>Bacteria</taxon>
        <taxon>Bacillati</taxon>
        <taxon>Cyanobacteriota</taxon>
        <taxon>Cyanophyceae</taxon>
        <taxon>Chroococcidiopsidales</taxon>
        <taxon>Chroococcidiopsidaceae</taxon>
        <taxon>Chroococcidiopsis</taxon>
    </lineage>
</organism>
<dbReference type="RefSeq" id="WP_106171147.1">
    <property type="nucleotide sequence ID" value="NZ_JAVKZF010000005.1"/>
</dbReference>
<proteinExistence type="predicted"/>
<dbReference type="EMBL" id="RSCK01000001">
    <property type="protein sequence ID" value="RUT14609.1"/>
    <property type="molecule type" value="Genomic_DNA"/>
</dbReference>
<reference evidence="1 2" key="1">
    <citation type="journal article" date="2019" name="Genome Biol. Evol.">
        <title>Day and night: Metabolic profiles and evolutionary relationships of six axenic non-marine cyanobacteria.</title>
        <authorList>
            <person name="Will S.E."/>
            <person name="Henke P."/>
            <person name="Boedeker C."/>
            <person name="Huang S."/>
            <person name="Brinkmann H."/>
            <person name="Rohde M."/>
            <person name="Jarek M."/>
            <person name="Friedl T."/>
            <person name="Seufert S."/>
            <person name="Schumacher M."/>
            <person name="Overmann J."/>
            <person name="Neumann-Schaal M."/>
            <person name="Petersen J."/>
        </authorList>
    </citation>
    <scope>NUCLEOTIDE SEQUENCE [LARGE SCALE GENOMIC DNA]</scope>
    <source>
        <strain evidence="1 2">SAG 39.79</strain>
    </source>
</reference>
<comment type="caution">
    <text evidence="1">The sequence shown here is derived from an EMBL/GenBank/DDBJ whole genome shotgun (WGS) entry which is preliminary data.</text>
</comment>
<evidence type="ECO:0000313" key="1">
    <source>
        <dbReference type="EMBL" id="RUT14609.1"/>
    </source>
</evidence>
<dbReference type="Proteomes" id="UP000282574">
    <property type="component" value="Unassembled WGS sequence"/>
</dbReference>
<name>A0AB37UUH2_9CYAN</name>
<keyword evidence="2" id="KW-1185">Reference proteome</keyword>
<gene>
    <name evidence="1" type="ORF">DSM107010_01550</name>
</gene>
<accession>A0AB37UUH2</accession>
<sequence>MVNLEGLSDEQLAVISKACELLARLYMGQLEEVAWLFNDRLPVERYQELDECLNQLKPVITELSSSQHLGINSALVPDLARNAYDIHACIQYHLASTGDPSFTIRRSPPQPCGSFQLPICQPIVESKSA</sequence>